<reference evidence="1" key="2">
    <citation type="submission" date="2025-09" db="UniProtKB">
        <authorList>
            <consortium name="Ensembl"/>
        </authorList>
    </citation>
    <scope>IDENTIFICATION</scope>
</reference>
<accession>A0A673M4A9</accession>
<evidence type="ECO:0000313" key="2">
    <source>
        <dbReference type="Proteomes" id="UP000472270"/>
    </source>
</evidence>
<dbReference type="AlphaFoldDB" id="A0A673M4A9"/>
<dbReference type="Ensembl" id="ENSSRHT00000086296.1">
    <property type="protein sequence ID" value="ENSSRHP00000084023.1"/>
    <property type="gene ID" value="ENSSRHG00000041612.1"/>
</dbReference>
<sequence>MAAPVSDSNQRPLQNAMRLVKVAIQLDTGNRHKVQMFKPALFSPDMGHI</sequence>
<evidence type="ECO:0000313" key="1">
    <source>
        <dbReference type="Ensembl" id="ENSSRHP00000084023.1"/>
    </source>
</evidence>
<keyword evidence="2" id="KW-1185">Reference proteome</keyword>
<proteinExistence type="predicted"/>
<name>A0A673M4A9_9TELE</name>
<organism evidence="1 2">
    <name type="scientific">Sinocyclocheilus rhinocerous</name>
    <dbReference type="NCBI Taxonomy" id="307959"/>
    <lineage>
        <taxon>Eukaryota</taxon>
        <taxon>Metazoa</taxon>
        <taxon>Chordata</taxon>
        <taxon>Craniata</taxon>
        <taxon>Vertebrata</taxon>
        <taxon>Euteleostomi</taxon>
        <taxon>Actinopterygii</taxon>
        <taxon>Neopterygii</taxon>
        <taxon>Teleostei</taxon>
        <taxon>Ostariophysi</taxon>
        <taxon>Cypriniformes</taxon>
        <taxon>Cyprinidae</taxon>
        <taxon>Cyprininae</taxon>
        <taxon>Sinocyclocheilus</taxon>
    </lineage>
</organism>
<reference evidence="1" key="1">
    <citation type="submission" date="2025-08" db="UniProtKB">
        <authorList>
            <consortium name="Ensembl"/>
        </authorList>
    </citation>
    <scope>IDENTIFICATION</scope>
</reference>
<protein>
    <submittedName>
        <fullName evidence="1">Uncharacterized protein</fullName>
    </submittedName>
</protein>
<dbReference type="Proteomes" id="UP000472270">
    <property type="component" value="Unassembled WGS sequence"/>
</dbReference>